<sequence>MNDHQPRGSEPIQPVGEILRQAFTYADVLPPYGTQGWPQVYVTSWQGYPSSYLQHNFQASAEEYWRQNGCKISFEQPEVVSPSGLSEALGGTPRHPLPPCPSRYPSSDYLLVPQHQYGLDARTSQPSPFPGCTVRFGTMGGFGVRLSDALSDTINDLVDGNDPWFPEVDINYRGIGTKISVRIHNISKLESAGFQEYHRQVMSRRSTAQAQPISRQALVKKLAKSTATYLDGKKFVVDQATYGFEDLHLVKLQRVSHGSWQPVFYVQRR</sequence>
<evidence type="ECO:0000313" key="2">
    <source>
        <dbReference type="Proteomes" id="UP001215151"/>
    </source>
</evidence>
<reference evidence="1" key="1">
    <citation type="submission" date="2022-11" db="EMBL/GenBank/DDBJ databases">
        <title>Genome Sequence of Cubamyces cubensis.</title>
        <authorList>
            <person name="Buettner E."/>
        </authorList>
    </citation>
    <scope>NUCLEOTIDE SEQUENCE</scope>
    <source>
        <strain evidence="1">MPL-01</strain>
    </source>
</reference>
<protein>
    <submittedName>
        <fullName evidence="1">Uncharacterized protein</fullName>
    </submittedName>
</protein>
<comment type="caution">
    <text evidence="1">The sequence shown here is derived from an EMBL/GenBank/DDBJ whole genome shotgun (WGS) entry which is preliminary data.</text>
</comment>
<proteinExistence type="predicted"/>
<accession>A0AAD7X889</accession>
<name>A0AAD7X889_9APHY</name>
<keyword evidence="2" id="KW-1185">Reference proteome</keyword>
<dbReference type="AlphaFoldDB" id="A0AAD7X889"/>
<dbReference type="EMBL" id="JAPEVG010000160">
    <property type="protein sequence ID" value="KAJ8475407.1"/>
    <property type="molecule type" value="Genomic_DNA"/>
</dbReference>
<gene>
    <name evidence="1" type="ORF">ONZ51_g6584</name>
</gene>
<organism evidence="1 2">
    <name type="scientific">Trametes cubensis</name>
    <dbReference type="NCBI Taxonomy" id="1111947"/>
    <lineage>
        <taxon>Eukaryota</taxon>
        <taxon>Fungi</taxon>
        <taxon>Dikarya</taxon>
        <taxon>Basidiomycota</taxon>
        <taxon>Agaricomycotina</taxon>
        <taxon>Agaricomycetes</taxon>
        <taxon>Polyporales</taxon>
        <taxon>Polyporaceae</taxon>
        <taxon>Trametes</taxon>
    </lineage>
</organism>
<evidence type="ECO:0000313" key="1">
    <source>
        <dbReference type="EMBL" id="KAJ8475407.1"/>
    </source>
</evidence>
<dbReference type="Proteomes" id="UP001215151">
    <property type="component" value="Unassembled WGS sequence"/>
</dbReference>